<proteinExistence type="predicted"/>
<evidence type="ECO:0000313" key="3">
    <source>
        <dbReference type="Proteomes" id="UP000572051"/>
    </source>
</evidence>
<dbReference type="Gene3D" id="3.40.50.150">
    <property type="entry name" value="Vaccinia Virus protein VP39"/>
    <property type="match status" value="1"/>
</dbReference>
<name>A0A7Z0JD77_9ACTN</name>
<sequence>MANARTELVGRVDELSDAVWVLAALASAVGDARLSDEHGALLAACGWAERDGGAWRLRSDHAAELGARRDPAAFPRRIAEQLRLAADTADGSTAPDRIDDAAFLADGRSSGAHMRVFLDALAEQVPGFAELLDRGSLRLLDVGTGIGAIAAAVVERAPGSSAVGLDVDARALRLAEGYLTERGLRDRIETRLLDVADLSETGRYDLAWLPLSVLSPHVTEAALPRIRAALRPGGRVIAATALPADPDESGEGGPDGGADVHAAVVRWRMARSGVTPWGPETVRRRLQACGFADVRSVGAPSGTVTVLTARVPEPSTP</sequence>
<dbReference type="GO" id="GO:0008168">
    <property type="term" value="F:methyltransferase activity"/>
    <property type="evidence" value="ECO:0007669"/>
    <property type="project" value="UniProtKB-KW"/>
</dbReference>
<evidence type="ECO:0000313" key="2">
    <source>
        <dbReference type="EMBL" id="NYJ37757.1"/>
    </source>
</evidence>
<keyword evidence="3" id="KW-1185">Reference proteome</keyword>
<organism evidence="2 3">
    <name type="scientific">Nocardiopsis aegyptia</name>
    <dbReference type="NCBI Taxonomy" id="220378"/>
    <lineage>
        <taxon>Bacteria</taxon>
        <taxon>Bacillati</taxon>
        <taxon>Actinomycetota</taxon>
        <taxon>Actinomycetes</taxon>
        <taxon>Streptosporangiales</taxon>
        <taxon>Nocardiopsidaceae</taxon>
        <taxon>Nocardiopsis</taxon>
    </lineage>
</organism>
<dbReference type="SUPFAM" id="SSF53335">
    <property type="entry name" value="S-adenosyl-L-methionine-dependent methyltransferases"/>
    <property type="match status" value="1"/>
</dbReference>
<dbReference type="Pfam" id="PF13649">
    <property type="entry name" value="Methyltransf_25"/>
    <property type="match status" value="1"/>
</dbReference>
<dbReference type="InterPro" id="IPR041698">
    <property type="entry name" value="Methyltransf_25"/>
</dbReference>
<dbReference type="GO" id="GO:0032259">
    <property type="term" value="P:methylation"/>
    <property type="evidence" value="ECO:0007669"/>
    <property type="project" value="UniProtKB-KW"/>
</dbReference>
<protein>
    <submittedName>
        <fullName evidence="2">SAM-dependent methyltransferase</fullName>
    </submittedName>
</protein>
<accession>A0A7Z0JD77</accession>
<evidence type="ECO:0000259" key="1">
    <source>
        <dbReference type="Pfam" id="PF13649"/>
    </source>
</evidence>
<dbReference type="InterPro" id="IPR029063">
    <property type="entry name" value="SAM-dependent_MTases_sf"/>
</dbReference>
<dbReference type="AlphaFoldDB" id="A0A7Z0JD77"/>
<dbReference type="CDD" id="cd02440">
    <property type="entry name" value="AdoMet_MTases"/>
    <property type="match status" value="1"/>
</dbReference>
<keyword evidence="2" id="KW-0808">Transferase</keyword>
<comment type="caution">
    <text evidence="2">The sequence shown here is derived from an EMBL/GenBank/DDBJ whole genome shotgun (WGS) entry which is preliminary data.</text>
</comment>
<reference evidence="2 3" key="1">
    <citation type="submission" date="2020-07" db="EMBL/GenBank/DDBJ databases">
        <title>Sequencing the genomes of 1000 actinobacteria strains.</title>
        <authorList>
            <person name="Klenk H.-P."/>
        </authorList>
    </citation>
    <scope>NUCLEOTIDE SEQUENCE [LARGE SCALE GENOMIC DNA]</scope>
    <source>
        <strain evidence="2 3">DSM 44442</strain>
    </source>
</reference>
<feature type="domain" description="Methyltransferase" evidence="1">
    <location>
        <begin position="140"/>
        <end position="234"/>
    </location>
</feature>
<dbReference type="EMBL" id="JACCFS010000001">
    <property type="protein sequence ID" value="NYJ37757.1"/>
    <property type="molecule type" value="Genomic_DNA"/>
</dbReference>
<dbReference type="Proteomes" id="UP000572051">
    <property type="component" value="Unassembled WGS sequence"/>
</dbReference>
<keyword evidence="2" id="KW-0489">Methyltransferase</keyword>
<gene>
    <name evidence="2" type="ORF">HNR10_005638</name>
</gene>
<dbReference type="RefSeq" id="WP_179828748.1">
    <property type="nucleotide sequence ID" value="NZ_JACCFS010000001.1"/>
</dbReference>